<sequence>MGFLSDLFLKQSDYERQLEATHARMFESMMGIPASEALRTARDMIHDAKEELKRSKADGMAQDSGDQLLQRESTDPLIKEQLARKRQEGVTDADIRWWWNLPAIERVLIEKVDGLQRYTICLKGSGEGHTPGQAAAALRKLHPMYGDPADTSETTGDDRPLPYELKDRVDSYIQKRFQNDPLIYKKEIANSSTFNALVRRGMRSGQI</sequence>
<evidence type="ECO:0000313" key="1">
    <source>
        <dbReference type="EMBL" id="PTL35509.1"/>
    </source>
</evidence>
<protein>
    <submittedName>
        <fullName evidence="1">Uncharacterized protein</fullName>
    </submittedName>
</protein>
<proteinExistence type="predicted"/>
<dbReference type="EMBL" id="NVQC01000023">
    <property type="protein sequence ID" value="PTL35509.1"/>
    <property type="molecule type" value="Genomic_DNA"/>
</dbReference>
<accession>A0A2T4TWN0</accession>
<keyword evidence="2" id="KW-1185">Reference proteome</keyword>
<reference evidence="1 2" key="1">
    <citation type="submission" date="2017-09" db="EMBL/GenBank/DDBJ databases">
        <title>Bloom of a denitrifying methanotroph, Candidatus Methylomirabilis limnetica, in a deep stratified lake.</title>
        <authorList>
            <person name="Graf J.S."/>
            <person name="Marchant H.K."/>
            <person name="Tienken D."/>
            <person name="Hach P.F."/>
            <person name="Brand A."/>
            <person name="Schubert C.J."/>
            <person name="Kuypers M.M."/>
            <person name="Milucka J."/>
        </authorList>
    </citation>
    <scope>NUCLEOTIDE SEQUENCE [LARGE SCALE GENOMIC DNA]</scope>
    <source>
        <strain evidence="1 2">Zug</strain>
    </source>
</reference>
<reference evidence="2" key="2">
    <citation type="journal article" date="2018" name="Environ. Microbiol.">
        <title>Bloom of a denitrifying methanotroph, 'Candidatus Methylomirabilis limnetica', in a deep stratified lake.</title>
        <authorList>
            <person name="Graf J.S."/>
            <person name="Mayr M.J."/>
            <person name="Marchant H.K."/>
            <person name="Tienken D."/>
            <person name="Hach P.F."/>
            <person name="Brand A."/>
            <person name="Schubert C.J."/>
            <person name="Kuypers M.M."/>
            <person name="Milucka J."/>
        </authorList>
    </citation>
    <scope>NUCLEOTIDE SEQUENCE [LARGE SCALE GENOMIC DNA]</scope>
    <source>
        <strain evidence="2">Zug</strain>
    </source>
</reference>
<organism evidence="1 2">
    <name type="scientific">Candidatus Methylomirabilis limnetica</name>
    <dbReference type="NCBI Taxonomy" id="2033718"/>
    <lineage>
        <taxon>Bacteria</taxon>
        <taxon>Candidatus Methylomirabilota</taxon>
        <taxon>Candidatus Methylomirabilia</taxon>
        <taxon>Candidatus Methylomirabilales</taxon>
        <taxon>Candidatus Methylomirabilaceae</taxon>
        <taxon>Candidatus Methylomirabilis</taxon>
    </lineage>
</organism>
<gene>
    <name evidence="1" type="ORF">CLG94_09575</name>
</gene>
<dbReference type="RefSeq" id="WP_107563014.1">
    <property type="nucleotide sequence ID" value="NZ_NVQC01000023.1"/>
</dbReference>
<dbReference type="Proteomes" id="UP000241436">
    <property type="component" value="Unassembled WGS sequence"/>
</dbReference>
<comment type="caution">
    <text evidence="1">The sequence shown here is derived from an EMBL/GenBank/DDBJ whole genome shotgun (WGS) entry which is preliminary data.</text>
</comment>
<evidence type="ECO:0000313" key="2">
    <source>
        <dbReference type="Proteomes" id="UP000241436"/>
    </source>
</evidence>
<name>A0A2T4TWN0_9BACT</name>
<dbReference type="AlphaFoldDB" id="A0A2T4TWN0"/>